<accession>A0A7D4CAE2</accession>
<organism evidence="2 3">
    <name type="scientific">Tenuifilum thalassicum</name>
    <dbReference type="NCBI Taxonomy" id="2590900"/>
    <lineage>
        <taxon>Bacteria</taxon>
        <taxon>Pseudomonadati</taxon>
        <taxon>Bacteroidota</taxon>
        <taxon>Bacteroidia</taxon>
        <taxon>Bacteroidales</taxon>
        <taxon>Tenuifilaceae</taxon>
        <taxon>Tenuifilum</taxon>
    </lineage>
</organism>
<protein>
    <recommendedName>
        <fullName evidence="1">DUF5723 domain-containing protein</fullName>
    </recommendedName>
</protein>
<evidence type="ECO:0000259" key="1">
    <source>
        <dbReference type="Pfam" id="PF18990"/>
    </source>
</evidence>
<dbReference type="RefSeq" id="WP_173075710.1">
    <property type="nucleotide sequence ID" value="NZ_CP041345.1"/>
</dbReference>
<dbReference type="EMBL" id="CP041345">
    <property type="protein sequence ID" value="QKG80702.1"/>
    <property type="molecule type" value="Genomic_DNA"/>
</dbReference>
<gene>
    <name evidence="2" type="ORF">FHG85_10640</name>
</gene>
<evidence type="ECO:0000313" key="2">
    <source>
        <dbReference type="EMBL" id="QKG80702.1"/>
    </source>
</evidence>
<dbReference type="Proteomes" id="UP000500961">
    <property type="component" value="Chromosome"/>
</dbReference>
<proteinExistence type="predicted"/>
<dbReference type="AlphaFoldDB" id="A0A7D4CAE2"/>
<feature type="domain" description="DUF5723" evidence="1">
    <location>
        <begin position="42"/>
        <end position="418"/>
    </location>
</feature>
<sequence length="475" mass="52847">MTTKRLSILFLFIFFLAGSAYTQQSNSLFFMHRIPQSNFINPAVQIDCPVYVGLPLLSSLHLNFNSTGFSYNNIAGGASVNFSSLVSQMHSWDYLSGEFHYTPVSFGFMYDNERYFSFSLTERVESKMFVSKNLMSLFADGNTQYVGGGLSTANPGLNGFYYREFSFGYSQQLQNEMLVGLHAKVLFGLAGVFTRRNPVNIEVDALTYNIDASWNPQIDAAYPLSVTTDAAGNVTGVIAGQFSPLPFFLNFNNPGLAFDLGFVKPGDPITWSGSVLDLGFIWWLKNTNRFENDGHFVYRGATPADLANPDDYVAMLADSINNQIQFTHAPSSFVTFLNPKAYFGATYNLSQNLLAGAHLRAEWYPGRPVVGLTLSAIALANKGNSLALTYSVMNGSFRNVGAAFNLGGKRFQFYMLSDNILAAFYPEKARNANLRFGFNLFFGCTNKSRKPNAPPSMSGNCYWTWSLEQKRRKIK</sequence>
<dbReference type="InterPro" id="IPR043781">
    <property type="entry name" value="DUF5723"/>
</dbReference>
<name>A0A7D4CAE2_9BACT</name>
<keyword evidence="3" id="KW-1185">Reference proteome</keyword>
<dbReference type="Pfam" id="PF18990">
    <property type="entry name" value="DUF5723"/>
    <property type="match status" value="1"/>
</dbReference>
<dbReference type="KEGG" id="ttz:FHG85_10640"/>
<reference evidence="2 3" key="1">
    <citation type="submission" date="2019-07" db="EMBL/GenBank/DDBJ databases">
        <title>Thalassofilum flectens gen. nov., sp. nov., a novel moderate thermophilic anaerobe from a shallow sea hot spring in Kunashir Island (Russia), representing a new family in the order Bacteroidales, and proposal of Thalassofilacea fam. nov.</title>
        <authorList>
            <person name="Kochetkova T.V."/>
            <person name="Podosokorskaya O.A."/>
            <person name="Novikov A."/>
            <person name="Elcheninov A.G."/>
            <person name="Toshchakov S.V."/>
            <person name="Kublanov I.V."/>
        </authorList>
    </citation>
    <scope>NUCLEOTIDE SEQUENCE [LARGE SCALE GENOMIC DNA]</scope>
    <source>
        <strain evidence="2 3">38-H</strain>
    </source>
</reference>
<evidence type="ECO:0000313" key="3">
    <source>
        <dbReference type="Proteomes" id="UP000500961"/>
    </source>
</evidence>